<gene>
    <name evidence="2" type="ORF">K491DRAFT_353768</name>
</gene>
<feature type="signal peptide" evidence="1">
    <location>
        <begin position="1"/>
        <end position="28"/>
    </location>
</feature>
<reference evidence="2" key="1">
    <citation type="journal article" date="2020" name="Stud. Mycol.">
        <title>101 Dothideomycetes genomes: a test case for predicting lifestyles and emergence of pathogens.</title>
        <authorList>
            <person name="Haridas S."/>
            <person name="Albert R."/>
            <person name="Binder M."/>
            <person name="Bloem J."/>
            <person name="Labutti K."/>
            <person name="Salamov A."/>
            <person name="Andreopoulos B."/>
            <person name="Baker S."/>
            <person name="Barry K."/>
            <person name="Bills G."/>
            <person name="Bluhm B."/>
            <person name="Cannon C."/>
            <person name="Castanera R."/>
            <person name="Culley D."/>
            <person name="Daum C."/>
            <person name="Ezra D."/>
            <person name="Gonzalez J."/>
            <person name="Henrissat B."/>
            <person name="Kuo A."/>
            <person name="Liang C."/>
            <person name="Lipzen A."/>
            <person name="Lutzoni F."/>
            <person name="Magnuson J."/>
            <person name="Mondo S."/>
            <person name="Nolan M."/>
            <person name="Ohm R."/>
            <person name="Pangilinan J."/>
            <person name="Park H.-J."/>
            <person name="Ramirez L."/>
            <person name="Alfaro M."/>
            <person name="Sun H."/>
            <person name="Tritt A."/>
            <person name="Yoshinaga Y."/>
            <person name="Zwiers L.-H."/>
            <person name="Turgeon B."/>
            <person name="Goodwin S."/>
            <person name="Spatafora J."/>
            <person name="Crous P."/>
            <person name="Grigoriev I."/>
        </authorList>
    </citation>
    <scope>NUCLEOTIDE SEQUENCE</scope>
    <source>
        <strain evidence="2">CBS 122681</strain>
    </source>
</reference>
<dbReference type="Proteomes" id="UP000799324">
    <property type="component" value="Unassembled WGS sequence"/>
</dbReference>
<feature type="chain" id="PRO_5025394321" description="Secreted protein" evidence="1">
    <location>
        <begin position="29"/>
        <end position="104"/>
    </location>
</feature>
<keyword evidence="1" id="KW-0732">Signal</keyword>
<sequence length="104" mass="11747">MMYFYMFLQKIFACKCFLACSVFLPASSLSARQPAHPPRQTRFHPHQKNARCACMSRFARNGGHRTKQTSHTLCLFVVGSTVLLQPPPSLSPLAPSFRTSLLFQ</sequence>
<protein>
    <recommendedName>
        <fullName evidence="4">Secreted protein</fullName>
    </recommendedName>
</protein>
<dbReference type="AlphaFoldDB" id="A0A6A6TC83"/>
<evidence type="ECO:0008006" key="4">
    <source>
        <dbReference type="Google" id="ProtNLM"/>
    </source>
</evidence>
<name>A0A6A6TC83_9PLEO</name>
<keyword evidence="3" id="KW-1185">Reference proteome</keyword>
<accession>A0A6A6TC83</accession>
<proteinExistence type="predicted"/>
<evidence type="ECO:0000256" key="1">
    <source>
        <dbReference type="SAM" id="SignalP"/>
    </source>
</evidence>
<organism evidence="2 3">
    <name type="scientific">Lophiostoma macrostomum CBS 122681</name>
    <dbReference type="NCBI Taxonomy" id="1314788"/>
    <lineage>
        <taxon>Eukaryota</taxon>
        <taxon>Fungi</taxon>
        <taxon>Dikarya</taxon>
        <taxon>Ascomycota</taxon>
        <taxon>Pezizomycotina</taxon>
        <taxon>Dothideomycetes</taxon>
        <taxon>Pleosporomycetidae</taxon>
        <taxon>Pleosporales</taxon>
        <taxon>Lophiostomataceae</taxon>
        <taxon>Lophiostoma</taxon>
    </lineage>
</organism>
<evidence type="ECO:0000313" key="2">
    <source>
        <dbReference type="EMBL" id="KAF2656891.1"/>
    </source>
</evidence>
<evidence type="ECO:0000313" key="3">
    <source>
        <dbReference type="Proteomes" id="UP000799324"/>
    </source>
</evidence>
<dbReference type="EMBL" id="MU004331">
    <property type="protein sequence ID" value="KAF2656891.1"/>
    <property type="molecule type" value="Genomic_DNA"/>
</dbReference>